<evidence type="ECO:0000256" key="1">
    <source>
        <dbReference type="ARBA" id="ARBA00022884"/>
    </source>
</evidence>
<feature type="region of interest" description="Disordered" evidence="2">
    <location>
        <begin position="1"/>
        <end position="21"/>
    </location>
</feature>
<dbReference type="AlphaFoldDB" id="S3C1K7"/>
<dbReference type="Gene3D" id="1.10.1520.10">
    <property type="entry name" value="Ribonuclease III domain"/>
    <property type="match status" value="1"/>
</dbReference>
<organism evidence="4 5">
    <name type="scientific">Ophiostoma piceae (strain UAMH 11346)</name>
    <name type="common">Sap stain fungus</name>
    <dbReference type="NCBI Taxonomy" id="1262450"/>
    <lineage>
        <taxon>Eukaryota</taxon>
        <taxon>Fungi</taxon>
        <taxon>Dikarya</taxon>
        <taxon>Ascomycota</taxon>
        <taxon>Pezizomycotina</taxon>
        <taxon>Sordariomycetes</taxon>
        <taxon>Sordariomycetidae</taxon>
        <taxon>Ophiostomatales</taxon>
        <taxon>Ophiostomataceae</taxon>
        <taxon>Ophiostoma</taxon>
    </lineage>
</organism>
<dbReference type="SUPFAM" id="SSF69065">
    <property type="entry name" value="RNase III domain-like"/>
    <property type="match status" value="1"/>
</dbReference>
<feature type="domain" description="RNase III" evidence="3">
    <location>
        <begin position="162"/>
        <end position="283"/>
    </location>
</feature>
<evidence type="ECO:0000313" key="5">
    <source>
        <dbReference type="Proteomes" id="UP000016923"/>
    </source>
</evidence>
<proteinExistence type="predicted"/>
<dbReference type="Pfam" id="PF00636">
    <property type="entry name" value="Ribonuclease_3"/>
    <property type="match status" value="1"/>
</dbReference>
<protein>
    <submittedName>
        <fullName evidence="4">Rnase3 domain-containing protein</fullName>
    </submittedName>
</protein>
<dbReference type="eggNOG" id="KOG1817">
    <property type="taxonomic scope" value="Eukaryota"/>
</dbReference>
<dbReference type="SUPFAM" id="SSF54768">
    <property type="entry name" value="dsRNA-binding domain-like"/>
    <property type="match status" value="1"/>
</dbReference>
<keyword evidence="1" id="KW-0694">RNA-binding</keyword>
<dbReference type="Proteomes" id="UP000016923">
    <property type="component" value="Unassembled WGS sequence"/>
</dbReference>
<dbReference type="GO" id="GO:0003723">
    <property type="term" value="F:RNA binding"/>
    <property type="evidence" value="ECO:0007669"/>
    <property type="project" value="UniProtKB-KW"/>
</dbReference>
<dbReference type="VEuPathDB" id="FungiDB:F503_08080"/>
<accession>S3C1K7</accession>
<keyword evidence="5" id="KW-1185">Reference proteome</keyword>
<dbReference type="InterPro" id="IPR036389">
    <property type="entry name" value="RNase_III_sf"/>
</dbReference>
<dbReference type="STRING" id="1262450.S3C1K7"/>
<dbReference type="GO" id="GO:0005654">
    <property type="term" value="C:nucleoplasm"/>
    <property type="evidence" value="ECO:0007669"/>
    <property type="project" value="TreeGrafter"/>
</dbReference>
<dbReference type="InterPro" id="IPR000999">
    <property type="entry name" value="RNase_III_dom"/>
</dbReference>
<dbReference type="OrthoDB" id="2392202at2759"/>
<evidence type="ECO:0000256" key="2">
    <source>
        <dbReference type="SAM" id="MobiDB-lite"/>
    </source>
</evidence>
<dbReference type="EMBL" id="KE148151">
    <property type="protein sequence ID" value="EPE07429.1"/>
    <property type="molecule type" value="Genomic_DNA"/>
</dbReference>
<reference evidence="4 5" key="1">
    <citation type="journal article" date="2013" name="BMC Genomics">
        <title>The genome and transcriptome of the pine saprophyte Ophiostoma piceae, and a comparison with the bark beetle-associated pine pathogen Grosmannia clavigera.</title>
        <authorList>
            <person name="Haridas S."/>
            <person name="Wang Y."/>
            <person name="Lim L."/>
            <person name="Massoumi Alamouti S."/>
            <person name="Jackman S."/>
            <person name="Docking R."/>
            <person name="Robertson G."/>
            <person name="Birol I."/>
            <person name="Bohlmann J."/>
            <person name="Breuil C."/>
        </authorList>
    </citation>
    <scope>NUCLEOTIDE SEQUENCE [LARGE SCALE GENOMIC DNA]</scope>
    <source>
        <strain evidence="4 5">UAMH 11346</strain>
    </source>
</reference>
<dbReference type="GO" id="GO:0006369">
    <property type="term" value="P:termination of RNA polymerase II transcription"/>
    <property type="evidence" value="ECO:0007669"/>
    <property type="project" value="TreeGrafter"/>
</dbReference>
<dbReference type="PANTHER" id="PTHR11207">
    <property type="entry name" value="RIBONUCLEASE III"/>
    <property type="match status" value="1"/>
</dbReference>
<dbReference type="HOGENOM" id="CLU_048162_2_1_1"/>
<name>S3C1K7_OPHP1</name>
<dbReference type="PROSITE" id="PS50142">
    <property type="entry name" value="RNASE_3_2"/>
    <property type="match status" value="1"/>
</dbReference>
<dbReference type="PANTHER" id="PTHR11207:SF0">
    <property type="entry name" value="RIBONUCLEASE 3"/>
    <property type="match status" value="1"/>
</dbReference>
<sequence length="459" mass="48925">MAKRQHDGEAAPPDAAADTIAKRQKVAHAAISPDQLALLDRFSKELRAFVKAAKKDKKTNEDSTENGDEASLEDAYVQLAELSTSVLPIFLPQNTAASSQLPLATTASSHSSPIAAPLPTAPIILSHSHVTPLPHNLAAWTPADIPRGGGYPALPPIPDPALAQMAMTHRGMLGGGAAVEAANYETLEFVGDAYIYHVAAELITQTFPRMSVGRRSQMREGLLRNANLAQYTVHYGLDKRAQIPDEFVGDGRDKGSRATDRGRQKVNGDLFEAYVGALVRAKSTDPGYDSSAVTVKWLRSLWAMTLASDIERESRRPGVVPTIATSSPKAAASTNGSAPADAAALSVAAPAAQPPAKVRLAAAIVCRGVVIRYEEVKTNNPKRDKFTNMPLFTVSATADGWGKTTFLGTGTAMSKREAGEKAAERALENGKLMKELKGKKADYLARIEAETKAKEAEPE</sequence>
<dbReference type="GO" id="GO:0004525">
    <property type="term" value="F:ribonuclease III activity"/>
    <property type="evidence" value="ECO:0007669"/>
    <property type="project" value="InterPro"/>
</dbReference>
<dbReference type="PROSITE" id="PS00517">
    <property type="entry name" value="RNASE_3_1"/>
    <property type="match status" value="1"/>
</dbReference>
<evidence type="ECO:0000259" key="3">
    <source>
        <dbReference type="PROSITE" id="PS50142"/>
    </source>
</evidence>
<dbReference type="CDD" id="cd00593">
    <property type="entry name" value="RIBOc"/>
    <property type="match status" value="1"/>
</dbReference>
<dbReference type="Gene3D" id="3.30.160.20">
    <property type="match status" value="1"/>
</dbReference>
<dbReference type="GO" id="GO:0034475">
    <property type="term" value="P:U4 snRNA 3'-end processing"/>
    <property type="evidence" value="ECO:0007669"/>
    <property type="project" value="TreeGrafter"/>
</dbReference>
<evidence type="ECO:0000313" key="4">
    <source>
        <dbReference type="EMBL" id="EPE07429.1"/>
    </source>
</evidence>
<dbReference type="SMART" id="SM00535">
    <property type="entry name" value="RIBOc"/>
    <property type="match status" value="1"/>
</dbReference>
<dbReference type="GO" id="GO:0006364">
    <property type="term" value="P:rRNA processing"/>
    <property type="evidence" value="ECO:0007669"/>
    <property type="project" value="TreeGrafter"/>
</dbReference>
<gene>
    <name evidence="4" type="ORF">F503_08080</name>
</gene>